<keyword evidence="2" id="KW-1185">Reference proteome</keyword>
<dbReference type="AlphaFoldDB" id="A0A3S5EGZ0"/>
<proteinExistence type="predicted"/>
<gene>
    <name evidence="1" type="ORF">NCTC11636_00854</name>
</gene>
<reference evidence="1 2" key="1">
    <citation type="submission" date="2018-12" db="EMBL/GenBank/DDBJ databases">
        <authorList>
            <consortium name="Pathogen Informatics"/>
        </authorList>
    </citation>
    <scope>NUCLEOTIDE SEQUENCE [LARGE SCALE GENOMIC DNA]</scope>
    <source>
        <strain evidence="1 2">NCTC11636</strain>
    </source>
</reference>
<evidence type="ECO:0000313" key="2">
    <source>
        <dbReference type="Proteomes" id="UP000266895"/>
    </source>
</evidence>
<sequence>MCRWDKMFKSGYYSRLERTNSGRTMRRKELAVFVPAESESSDGVCEGRSIAAVLERQGV</sequence>
<name>A0A3S5EGZ0_9ACTO</name>
<dbReference type="Proteomes" id="UP000266895">
    <property type="component" value="Chromosome"/>
</dbReference>
<evidence type="ECO:0000313" key="1">
    <source>
        <dbReference type="EMBL" id="VEG27073.1"/>
    </source>
</evidence>
<accession>A0A3S5EGZ0</accession>
<dbReference type="KEGG" id="ahw:NCTC11636_00854"/>
<dbReference type="EMBL" id="LR134350">
    <property type="protein sequence ID" value="VEG27073.1"/>
    <property type="molecule type" value="Genomic_DNA"/>
</dbReference>
<protein>
    <submittedName>
        <fullName evidence="1">Uncharacterized protein</fullName>
    </submittedName>
</protein>
<organism evidence="1 2">
    <name type="scientific">Actinomyces howellii</name>
    <dbReference type="NCBI Taxonomy" id="52771"/>
    <lineage>
        <taxon>Bacteria</taxon>
        <taxon>Bacillati</taxon>
        <taxon>Actinomycetota</taxon>
        <taxon>Actinomycetes</taxon>
        <taxon>Actinomycetales</taxon>
        <taxon>Actinomycetaceae</taxon>
        <taxon>Actinomyces</taxon>
    </lineage>
</organism>